<feature type="chain" id="PRO_5035258238" description="Beta-lactamase class A catalytic domain-containing protein" evidence="1">
    <location>
        <begin position="21"/>
        <end position="345"/>
    </location>
</feature>
<feature type="domain" description="Beta-lactamase class A catalytic" evidence="2">
    <location>
        <begin position="74"/>
        <end position="283"/>
    </location>
</feature>
<dbReference type="GO" id="GO:0008800">
    <property type="term" value="F:beta-lactamase activity"/>
    <property type="evidence" value="ECO:0007669"/>
    <property type="project" value="InterPro"/>
</dbReference>
<name>A0A8J4V5Y4_9MYCE</name>
<accession>A0A8J4V5Y4</accession>
<organism evidence="3 4">
    <name type="scientific">Polysphondylium violaceum</name>
    <dbReference type="NCBI Taxonomy" id="133409"/>
    <lineage>
        <taxon>Eukaryota</taxon>
        <taxon>Amoebozoa</taxon>
        <taxon>Evosea</taxon>
        <taxon>Eumycetozoa</taxon>
        <taxon>Dictyostelia</taxon>
        <taxon>Dictyosteliales</taxon>
        <taxon>Dictyosteliaceae</taxon>
        <taxon>Polysphondylium</taxon>
    </lineage>
</organism>
<dbReference type="Proteomes" id="UP000695562">
    <property type="component" value="Unassembled WGS sequence"/>
</dbReference>
<proteinExistence type="predicted"/>
<keyword evidence="1" id="KW-0732">Signal</keyword>
<dbReference type="PROSITE" id="PS51257">
    <property type="entry name" value="PROKAR_LIPOPROTEIN"/>
    <property type="match status" value="1"/>
</dbReference>
<dbReference type="Pfam" id="PF13354">
    <property type="entry name" value="Beta-lactamase2"/>
    <property type="match status" value="1"/>
</dbReference>
<protein>
    <recommendedName>
        <fullName evidence="2">Beta-lactamase class A catalytic domain-containing protein</fullName>
    </recommendedName>
</protein>
<dbReference type="GO" id="GO:0046677">
    <property type="term" value="P:response to antibiotic"/>
    <property type="evidence" value="ECO:0007669"/>
    <property type="project" value="InterPro"/>
</dbReference>
<comment type="caution">
    <text evidence="3">The sequence shown here is derived from an EMBL/GenBank/DDBJ whole genome shotgun (WGS) entry which is preliminary data.</text>
</comment>
<evidence type="ECO:0000256" key="1">
    <source>
        <dbReference type="SAM" id="SignalP"/>
    </source>
</evidence>
<sequence>MKFLLYLAIFVVIGCHFVNGRLDINNNDKDTSTTIDASSSSGPSTCVPPNFTKLAAFIDSLVSSYDYCDGTEWAVSDFGKNQIESSNANNSQETASTIKLWVMLAVMEDIQNNLYTFDSPMFCSGINTTVDGCLSLMIGISDNCATYDLTVLTKMSHVNQLFAKLGMTNSQFHHWCFSTCPGYVSPCQNDDGSSASNSLSSHDVVSGLTQLYKYEILPVNLTSLAYKYLLTAHGWHPMLGLYVPAPVAHKQGWLPADEGFYPFTENDEATVFTECGEYAASVMITRNWTNSNEDATALELGAEIGRYIYCSFVPFGYSTDGTPCSTTLAQPLPGPGCGGAKIYSN</sequence>
<dbReference type="InterPro" id="IPR045155">
    <property type="entry name" value="Beta-lactam_cat"/>
</dbReference>
<evidence type="ECO:0000259" key="2">
    <source>
        <dbReference type="Pfam" id="PF13354"/>
    </source>
</evidence>
<evidence type="ECO:0000313" key="3">
    <source>
        <dbReference type="EMBL" id="KAF2072239.1"/>
    </source>
</evidence>
<dbReference type="AlphaFoldDB" id="A0A8J4V5Y4"/>
<dbReference type="PANTHER" id="PTHR35333">
    <property type="entry name" value="BETA-LACTAMASE"/>
    <property type="match status" value="1"/>
</dbReference>
<feature type="signal peptide" evidence="1">
    <location>
        <begin position="1"/>
        <end position="20"/>
    </location>
</feature>
<gene>
    <name evidence="3" type="ORF">CYY_006439</name>
</gene>
<reference evidence="3" key="1">
    <citation type="submission" date="2020-01" db="EMBL/GenBank/DDBJ databases">
        <title>Development of genomics and gene disruption for Polysphondylium violaceum indicates a role for the polyketide synthase stlB in stalk morphogenesis.</title>
        <authorList>
            <person name="Narita B."/>
            <person name="Kawabe Y."/>
            <person name="Kin K."/>
            <person name="Saito T."/>
            <person name="Gibbs R."/>
            <person name="Kuspa A."/>
            <person name="Muzny D."/>
            <person name="Queller D."/>
            <person name="Richards S."/>
            <person name="Strassman J."/>
            <person name="Sucgang R."/>
            <person name="Worley K."/>
            <person name="Schaap P."/>
        </authorList>
    </citation>
    <scope>NUCLEOTIDE SEQUENCE</scope>
    <source>
        <strain evidence="3">QSvi11</strain>
    </source>
</reference>
<dbReference type="Gene3D" id="3.40.710.10">
    <property type="entry name" value="DD-peptidase/beta-lactamase superfamily"/>
    <property type="match status" value="1"/>
</dbReference>
<dbReference type="EMBL" id="AJWJ01000297">
    <property type="protein sequence ID" value="KAF2072239.1"/>
    <property type="molecule type" value="Genomic_DNA"/>
</dbReference>
<dbReference type="SUPFAM" id="SSF56601">
    <property type="entry name" value="beta-lactamase/transpeptidase-like"/>
    <property type="match status" value="1"/>
</dbReference>
<dbReference type="OrthoDB" id="15081at2759"/>
<keyword evidence="4" id="KW-1185">Reference proteome</keyword>
<dbReference type="InterPro" id="IPR000871">
    <property type="entry name" value="Beta-lactam_class-A"/>
</dbReference>
<dbReference type="InterPro" id="IPR012338">
    <property type="entry name" value="Beta-lactam/transpept-like"/>
</dbReference>
<evidence type="ECO:0000313" key="4">
    <source>
        <dbReference type="Proteomes" id="UP000695562"/>
    </source>
</evidence>
<dbReference type="GO" id="GO:0030655">
    <property type="term" value="P:beta-lactam antibiotic catabolic process"/>
    <property type="evidence" value="ECO:0007669"/>
    <property type="project" value="InterPro"/>
</dbReference>
<dbReference type="PANTHER" id="PTHR35333:SF3">
    <property type="entry name" value="BETA-LACTAMASE-TYPE TRANSPEPTIDASE FOLD CONTAINING PROTEIN"/>
    <property type="match status" value="1"/>
</dbReference>